<dbReference type="RefSeq" id="WP_162415196.1">
    <property type="nucleotide sequence ID" value="NZ_JAHQXE010000004.1"/>
</dbReference>
<dbReference type="InterPro" id="IPR043899">
    <property type="entry name" value="DUF5789"/>
</dbReference>
<evidence type="ECO:0000256" key="1">
    <source>
        <dbReference type="SAM" id="MobiDB-lite"/>
    </source>
</evidence>
<comment type="caution">
    <text evidence="2">The sequence shown here is derived from an EMBL/GenBank/DDBJ whole genome shotgun (WGS) entry which is preliminary data.</text>
</comment>
<gene>
    <name evidence="2" type="ORF">KTS37_14400</name>
</gene>
<proteinExistence type="predicted"/>
<evidence type="ECO:0000313" key="2">
    <source>
        <dbReference type="EMBL" id="MBV0902982.1"/>
    </source>
</evidence>
<dbReference type="Pfam" id="PF19102">
    <property type="entry name" value="DUF5789"/>
    <property type="match status" value="1"/>
</dbReference>
<dbReference type="AlphaFoldDB" id="A0AA41KGD0"/>
<name>A0AA41KGD0_9EURY</name>
<feature type="compositionally biased region" description="Polar residues" evidence="1">
    <location>
        <begin position="1"/>
        <end position="10"/>
    </location>
</feature>
<dbReference type="EMBL" id="JAHQXE010000004">
    <property type="protein sequence ID" value="MBV0902982.1"/>
    <property type="molecule type" value="Genomic_DNA"/>
</dbReference>
<keyword evidence="3" id="KW-1185">Reference proteome</keyword>
<reference evidence="2" key="1">
    <citation type="submission" date="2021-06" db="EMBL/GenBank/DDBJ databases">
        <title>New haloarchaea isolates fom saline soil.</title>
        <authorList>
            <person name="Duran-Viseras A."/>
            <person name="Sanchez-Porro C.S."/>
            <person name="Ventosa A."/>
        </authorList>
    </citation>
    <scope>NUCLEOTIDE SEQUENCE</scope>
    <source>
        <strain evidence="2">JCM 18369</strain>
    </source>
</reference>
<evidence type="ECO:0008006" key="4">
    <source>
        <dbReference type="Google" id="ProtNLM"/>
    </source>
</evidence>
<dbReference type="Proteomes" id="UP001166304">
    <property type="component" value="Unassembled WGS sequence"/>
</dbReference>
<feature type="region of interest" description="Disordered" evidence="1">
    <location>
        <begin position="1"/>
        <end position="40"/>
    </location>
</feature>
<accession>A0AA41KGD0</accession>
<organism evidence="2 3">
    <name type="scientific">Haloarcula salina</name>
    <dbReference type="NCBI Taxonomy" id="1429914"/>
    <lineage>
        <taxon>Archaea</taxon>
        <taxon>Methanobacteriati</taxon>
        <taxon>Methanobacteriota</taxon>
        <taxon>Stenosarchaea group</taxon>
        <taxon>Halobacteria</taxon>
        <taxon>Halobacteriales</taxon>
        <taxon>Haloarculaceae</taxon>
        <taxon>Haloarcula</taxon>
    </lineage>
</organism>
<sequence length="113" mass="12124">MGIENSTGASGDTEDSREQGVELGSLADELEGHDYPTTTDKLLDEYGDAELELSGDTHTLQEVLGGVGNEDQEYESAEDVRQMIYNMVGEDAVGRKGYSDRGGITGDNTDETV</sequence>
<protein>
    <recommendedName>
        <fullName evidence="4">DUF2795 domain-containing protein</fullName>
    </recommendedName>
</protein>
<evidence type="ECO:0000313" key="3">
    <source>
        <dbReference type="Proteomes" id="UP001166304"/>
    </source>
</evidence>